<organism evidence="1 2">
    <name type="scientific">Bacteroides ovatus</name>
    <dbReference type="NCBI Taxonomy" id="28116"/>
    <lineage>
        <taxon>Bacteria</taxon>
        <taxon>Pseudomonadati</taxon>
        <taxon>Bacteroidota</taxon>
        <taxon>Bacteroidia</taxon>
        <taxon>Bacteroidales</taxon>
        <taxon>Bacteroidaceae</taxon>
        <taxon>Bacteroides</taxon>
    </lineage>
</organism>
<proteinExistence type="predicted"/>
<accession>A0A5N4EQT8</accession>
<evidence type="ECO:0000313" key="1">
    <source>
        <dbReference type="EMBL" id="KAA4662206.1"/>
    </source>
</evidence>
<name>A0A5N4EQT8_BACOV</name>
<gene>
    <name evidence="1" type="ORF">F3B98_19920</name>
</gene>
<reference evidence="1 2" key="1">
    <citation type="journal article" date="2019" name="Nat. Med.">
        <title>A library of human gut bacterial isolates paired with longitudinal multiomics data enables mechanistic microbiome research.</title>
        <authorList>
            <person name="Poyet M."/>
            <person name="Groussin M."/>
            <person name="Gibbons S.M."/>
            <person name="Avila-Pacheco J."/>
            <person name="Jiang X."/>
            <person name="Kearney S.M."/>
            <person name="Perrotta A.R."/>
            <person name="Berdy B."/>
            <person name="Zhao S."/>
            <person name="Lieberman T.D."/>
            <person name="Swanson P.K."/>
            <person name="Smith M."/>
            <person name="Roesemann S."/>
            <person name="Alexander J.E."/>
            <person name="Rich S.A."/>
            <person name="Livny J."/>
            <person name="Vlamakis H."/>
            <person name="Clish C."/>
            <person name="Bullock K."/>
            <person name="Deik A."/>
            <person name="Scott J."/>
            <person name="Pierce K.A."/>
            <person name="Xavier R.J."/>
            <person name="Alm E.J."/>
        </authorList>
    </citation>
    <scope>NUCLEOTIDE SEQUENCE [LARGE SCALE GENOMIC DNA]</scope>
    <source>
        <strain evidence="1 2">BIOML-A14</strain>
    </source>
</reference>
<sequence length="74" mass="8461">MNTQDTILQGLLNNTTVGQTDITKHMLLLWAQALEPSIKDGREVGLAISQLVYDGYLIKQNPENEKPRYYERVL</sequence>
<dbReference type="EMBL" id="VWFO01000030">
    <property type="protein sequence ID" value="KAA4662206.1"/>
    <property type="molecule type" value="Genomic_DNA"/>
</dbReference>
<evidence type="ECO:0000313" key="2">
    <source>
        <dbReference type="Proteomes" id="UP000435985"/>
    </source>
</evidence>
<comment type="caution">
    <text evidence="1">The sequence shown here is derived from an EMBL/GenBank/DDBJ whole genome shotgun (WGS) entry which is preliminary data.</text>
</comment>
<dbReference type="AlphaFoldDB" id="A0A5N4EQT8"/>
<dbReference type="RefSeq" id="WP_032856001.1">
    <property type="nucleotide sequence ID" value="NZ_CP103100.1"/>
</dbReference>
<dbReference type="Proteomes" id="UP000435985">
    <property type="component" value="Unassembled WGS sequence"/>
</dbReference>
<protein>
    <submittedName>
        <fullName evidence="1">Uncharacterized protein</fullName>
    </submittedName>
</protein>